<reference evidence="8 9" key="1">
    <citation type="journal article" date="2021" name="Cell">
        <title>Tracing the genetic footprints of vertebrate landing in non-teleost ray-finned fishes.</title>
        <authorList>
            <person name="Bi X."/>
            <person name="Wang K."/>
            <person name="Yang L."/>
            <person name="Pan H."/>
            <person name="Jiang H."/>
            <person name="Wei Q."/>
            <person name="Fang M."/>
            <person name="Yu H."/>
            <person name="Zhu C."/>
            <person name="Cai Y."/>
            <person name="He Y."/>
            <person name="Gan X."/>
            <person name="Zeng H."/>
            <person name="Yu D."/>
            <person name="Zhu Y."/>
            <person name="Jiang H."/>
            <person name="Qiu Q."/>
            <person name="Yang H."/>
            <person name="Zhang Y.E."/>
            <person name="Wang W."/>
            <person name="Zhu M."/>
            <person name="He S."/>
            <person name="Zhang G."/>
        </authorList>
    </citation>
    <scope>NUCLEOTIDE SEQUENCE [LARGE SCALE GENOMIC DNA]</scope>
    <source>
        <strain evidence="8">Bchr_013</strain>
    </source>
</reference>
<evidence type="ECO:0000256" key="3">
    <source>
        <dbReference type="ARBA" id="ARBA00022722"/>
    </source>
</evidence>
<dbReference type="PANTHER" id="PTHR41694">
    <property type="entry name" value="ENDOGENOUS RETROVIRUS GROUP K MEMBER POL PROTEIN"/>
    <property type="match status" value="1"/>
</dbReference>
<keyword evidence="4" id="KW-0255">Endonuclease</keyword>
<dbReference type="AlphaFoldDB" id="A0A8X8BW76"/>
<keyword evidence="9" id="KW-1185">Reference proteome</keyword>
<sequence length="73" mass="8429">MGPFEHLQMDFIELTPSKGYRYCLVIVDVFSRWVEAFPSKHADAKTVAKALIKEIIPRWGIPQNCRLIMVPIL</sequence>
<dbReference type="InterPro" id="IPR012337">
    <property type="entry name" value="RNaseH-like_sf"/>
</dbReference>
<dbReference type="Pfam" id="PF00665">
    <property type="entry name" value="rve"/>
    <property type="match status" value="1"/>
</dbReference>
<evidence type="ECO:0000313" key="8">
    <source>
        <dbReference type="EMBL" id="KAG2468627.1"/>
    </source>
</evidence>
<dbReference type="GO" id="GO:0015074">
    <property type="term" value="P:DNA integration"/>
    <property type="evidence" value="ECO:0007669"/>
    <property type="project" value="InterPro"/>
</dbReference>
<evidence type="ECO:0000259" key="7">
    <source>
        <dbReference type="PROSITE" id="PS50994"/>
    </source>
</evidence>
<keyword evidence="6" id="KW-0695">RNA-directed DNA polymerase</keyword>
<dbReference type="Proteomes" id="UP000886611">
    <property type="component" value="Unassembled WGS sequence"/>
</dbReference>
<evidence type="ECO:0000313" key="9">
    <source>
        <dbReference type="Proteomes" id="UP000886611"/>
    </source>
</evidence>
<accession>A0A8X8BW76</accession>
<dbReference type="GO" id="GO:0016787">
    <property type="term" value="F:hydrolase activity"/>
    <property type="evidence" value="ECO:0007669"/>
    <property type="project" value="UniProtKB-KW"/>
</dbReference>
<evidence type="ECO:0000256" key="1">
    <source>
        <dbReference type="ARBA" id="ARBA00022679"/>
    </source>
</evidence>
<keyword evidence="5" id="KW-0378">Hydrolase</keyword>
<dbReference type="GO" id="GO:0003676">
    <property type="term" value="F:nucleic acid binding"/>
    <property type="evidence" value="ECO:0007669"/>
    <property type="project" value="InterPro"/>
</dbReference>
<feature type="non-terminal residue" evidence="8">
    <location>
        <position position="73"/>
    </location>
</feature>
<dbReference type="GO" id="GO:0004519">
    <property type="term" value="F:endonuclease activity"/>
    <property type="evidence" value="ECO:0007669"/>
    <property type="project" value="UniProtKB-KW"/>
</dbReference>
<comment type="caution">
    <text evidence="8">The sequence shown here is derived from an EMBL/GenBank/DDBJ whole genome shotgun (WGS) entry which is preliminary data.</text>
</comment>
<feature type="non-terminal residue" evidence="8">
    <location>
        <position position="1"/>
    </location>
</feature>
<dbReference type="PROSITE" id="PS50994">
    <property type="entry name" value="INTEGRASE"/>
    <property type="match status" value="1"/>
</dbReference>
<dbReference type="SUPFAM" id="SSF53098">
    <property type="entry name" value="Ribonuclease H-like"/>
    <property type="match status" value="1"/>
</dbReference>
<dbReference type="EMBL" id="JAATIS010000485">
    <property type="protein sequence ID" value="KAG2468627.1"/>
    <property type="molecule type" value="Genomic_DNA"/>
</dbReference>
<evidence type="ECO:0000256" key="4">
    <source>
        <dbReference type="ARBA" id="ARBA00022759"/>
    </source>
</evidence>
<dbReference type="GO" id="GO:0003964">
    <property type="term" value="F:RNA-directed DNA polymerase activity"/>
    <property type="evidence" value="ECO:0007669"/>
    <property type="project" value="UniProtKB-KW"/>
</dbReference>
<name>A0A8X8BW76_POLSE</name>
<evidence type="ECO:0000256" key="6">
    <source>
        <dbReference type="ARBA" id="ARBA00022918"/>
    </source>
</evidence>
<keyword evidence="1" id="KW-0808">Transferase</keyword>
<dbReference type="InterPro" id="IPR001584">
    <property type="entry name" value="Integrase_cat-core"/>
</dbReference>
<evidence type="ECO:0000256" key="2">
    <source>
        <dbReference type="ARBA" id="ARBA00022695"/>
    </source>
</evidence>
<dbReference type="Gene3D" id="3.30.420.10">
    <property type="entry name" value="Ribonuclease H-like superfamily/Ribonuclease H"/>
    <property type="match status" value="1"/>
</dbReference>
<proteinExistence type="predicted"/>
<evidence type="ECO:0000256" key="5">
    <source>
        <dbReference type="ARBA" id="ARBA00022801"/>
    </source>
</evidence>
<protein>
    <submittedName>
        <fullName evidence="8">NYNRI protein</fullName>
    </submittedName>
</protein>
<dbReference type="PANTHER" id="PTHR41694:SF5">
    <property type="entry name" value="RIBONUCLEASE H"/>
    <property type="match status" value="1"/>
</dbReference>
<dbReference type="InterPro" id="IPR036397">
    <property type="entry name" value="RNaseH_sf"/>
</dbReference>
<feature type="domain" description="Integrase catalytic" evidence="7">
    <location>
        <begin position="1"/>
        <end position="73"/>
    </location>
</feature>
<keyword evidence="3" id="KW-0540">Nuclease</keyword>
<organism evidence="8 9">
    <name type="scientific">Polypterus senegalus</name>
    <name type="common">Senegal bichir</name>
    <dbReference type="NCBI Taxonomy" id="55291"/>
    <lineage>
        <taxon>Eukaryota</taxon>
        <taxon>Metazoa</taxon>
        <taxon>Chordata</taxon>
        <taxon>Craniata</taxon>
        <taxon>Vertebrata</taxon>
        <taxon>Euteleostomi</taxon>
        <taxon>Actinopterygii</taxon>
        <taxon>Polypteriformes</taxon>
        <taxon>Polypteridae</taxon>
        <taxon>Polypterus</taxon>
    </lineage>
</organism>
<gene>
    <name evidence="8" type="primary">Nynrin_0</name>
    <name evidence="8" type="ORF">GTO96_0015443</name>
</gene>
<keyword evidence="2" id="KW-0548">Nucleotidyltransferase</keyword>